<evidence type="ECO:0000313" key="3">
    <source>
        <dbReference type="Proteomes" id="UP001180020"/>
    </source>
</evidence>
<reference evidence="2" key="2">
    <citation type="submission" date="2023-06" db="EMBL/GenBank/DDBJ databases">
        <authorList>
            <person name="Ma L."/>
            <person name="Liu K.-W."/>
            <person name="Li Z."/>
            <person name="Hsiao Y.-Y."/>
            <person name="Qi Y."/>
            <person name="Fu T."/>
            <person name="Tang G."/>
            <person name="Zhang D."/>
            <person name="Sun W.-H."/>
            <person name="Liu D.-K."/>
            <person name="Li Y."/>
            <person name="Chen G.-Z."/>
            <person name="Liu X.-D."/>
            <person name="Liao X.-Y."/>
            <person name="Jiang Y.-T."/>
            <person name="Yu X."/>
            <person name="Hao Y."/>
            <person name="Huang J."/>
            <person name="Zhao X.-W."/>
            <person name="Ke S."/>
            <person name="Chen Y.-Y."/>
            <person name="Wu W.-L."/>
            <person name="Hsu J.-L."/>
            <person name="Lin Y.-F."/>
            <person name="Huang M.-D."/>
            <person name="Li C.-Y."/>
            <person name="Huang L."/>
            <person name="Wang Z.-W."/>
            <person name="Zhao X."/>
            <person name="Zhong W.-Y."/>
            <person name="Peng D.-H."/>
            <person name="Ahmad S."/>
            <person name="Lan S."/>
            <person name="Zhang J.-S."/>
            <person name="Tsai W.-C."/>
            <person name="Van De Peer Y."/>
            <person name="Liu Z.-J."/>
        </authorList>
    </citation>
    <scope>NUCLEOTIDE SEQUENCE</scope>
    <source>
        <strain evidence="2">CP</strain>
        <tissue evidence="2">Leaves</tissue>
    </source>
</reference>
<gene>
    <name evidence="2" type="ORF">QJS10_CPA10g00282</name>
</gene>
<reference evidence="2" key="1">
    <citation type="journal article" date="2023" name="Nat. Commun.">
        <title>Diploid and tetraploid genomes of Acorus and the evolution of monocots.</title>
        <authorList>
            <person name="Ma L."/>
            <person name="Liu K.W."/>
            <person name="Li Z."/>
            <person name="Hsiao Y.Y."/>
            <person name="Qi Y."/>
            <person name="Fu T."/>
            <person name="Tang G.D."/>
            <person name="Zhang D."/>
            <person name="Sun W.H."/>
            <person name="Liu D.K."/>
            <person name="Li Y."/>
            <person name="Chen G.Z."/>
            <person name="Liu X.D."/>
            <person name="Liao X.Y."/>
            <person name="Jiang Y.T."/>
            <person name="Yu X."/>
            <person name="Hao Y."/>
            <person name="Huang J."/>
            <person name="Zhao X.W."/>
            <person name="Ke S."/>
            <person name="Chen Y.Y."/>
            <person name="Wu W.L."/>
            <person name="Hsu J.L."/>
            <person name="Lin Y.F."/>
            <person name="Huang M.D."/>
            <person name="Li C.Y."/>
            <person name="Huang L."/>
            <person name="Wang Z.W."/>
            <person name="Zhao X."/>
            <person name="Zhong W.Y."/>
            <person name="Peng D.H."/>
            <person name="Ahmad S."/>
            <person name="Lan S."/>
            <person name="Zhang J.S."/>
            <person name="Tsai W.C."/>
            <person name="Van de Peer Y."/>
            <person name="Liu Z.J."/>
        </authorList>
    </citation>
    <scope>NUCLEOTIDE SEQUENCE</scope>
    <source>
        <strain evidence="2">CP</strain>
    </source>
</reference>
<name>A0AAV9E230_ACOCL</name>
<evidence type="ECO:0000256" key="1">
    <source>
        <dbReference type="SAM" id="MobiDB-lite"/>
    </source>
</evidence>
<dbReference type="PANTHER" id="PTHR31300">
    <property type="entry name" value="LIPASE"/>
    <property type="match status" value="1"/>
</dbReference>
<feature type="region of interest" description="Disordered" evidence="1">
    <location>
        <begin position="1"/>
        <end position="29"/>
    </location>
</feature>
<dbReference type="Proteomes" id="UP001180020">
    <property type="component" value="Unassembled WGS sequence"/>
</dbReference>
<sequence>MEEPIDEEESMRMSKKKKSQKKQKQKHHQWREWIKSQLPMIFHKRSDLKLLLSVVACPLSPFSVDIQQPLDVSSKAQYVIKQYKATTGCQKMENMKSLYVLGKVKMWRVEEEPQRGLIAPSSSSSSSSSPSSVQKGCFVMWHMTPDKWHVDLVVGGLSVAAGCDGSGLDPLAVASMFSTAQYTGDRSIFDQDCFVLKLSVRDATLSDRSDGAADIIKHDMTGWFSQKTGLLVHLEDSQWTRVQSPGSPPTYWVTTIGSRIEDYGSVDGVMIAHSGRSMVSLSRFGEELRVPQVEMRMEETWNIIDVAFDVPGLSSECFIPPEEVRKDCALAHLSNS</sequence>
<protein>
    <submittedName>
        <fullName evidence="2">Uncharacterized protein</fullName>
    </submittedName>
</protein>
<feature type="compositionally biased region" description="Basic residues" evidence="1">
    <location>
        <begin position="13"/>
        <end position="29"/>
    </location>
</feature>
<dbReference type="PANTHER" id="PTHR31300:SF3">
    <property type="entry name" value="GB|AAD30234.1"/>
    <property type="match status" value="1"/>
</dbReference>
<comment type="caution">
    <text evidence="2">The sequence shown here is derived from an EMBL/GenBank/DDBJ whole genome shotgun (WGS) entry which is preliminary data.</text>
</comment>
<proteinExistence type="predicted"/>
<organism evidence="2 3">
    <name type="scientific">Acorus calamus</name>
    <name type="common">Sweet flag</name>
    <dbReference type="NCBI Taxonomy" id="4465"/>
    <lineage>
        <taxon>Eukaryota</taxon>
        <taxon>Viridiplantae</taxon>
        <taxon>Streptophyta</taxon>
        <taxon>Embryophyta</taxon>
        <taxon>Tracheophyta</taxon>
        <taxon>Spermatophyta</taxon>
        <taxon>Magnoliopsida</taxon>
        <taxon>Liliopsida</taxon>
        <taxon>Acoraceae</taxon>
        <taxon>Acorus</taxon>
    </lineage>
</organism>
<accession>A0AAV9E230</accession>
<evidence type="ECO:0000313" key="2">
    <source>
        <dbReference type="EMBL" id="KAK1307466.1"/>
    </source>
</evidence>
<dbReference type="InterPro" id="IPR006873">
    <property type="entry name" value="DUF620"/>
</dbReference>
<dbReference type="Pfam" id="PF04788">
    <property type="entry name" value="DUF620"/>
    <property type="match status" value="2"/>
</dbReference>
<dbReference type="AlphaFoldDB" id="A0AAV9E230"/>
<keyword evidence="3" id="KW-1185">Reference proteome</keyword>
<dbReference type="EMBL" id="JAUJYO010000010">
    <property type="protein sequence ID" value="KAK1307466.1"/>
    <property type="molecule type" value="Genomic_DNA"/>
</dbReference>